<dbReference type="PATRIC" id="fig|28125.4.peg.2151"/>
<dbReference type="AlphaFoldDB" id="A0A137SRF2"/>
<evidence type="ECO:0000313" key="1">
    <source>
        <dbReference type="EMBL" id="KXO14957.1"/>
    </source>
</evidence>
<protein>
    <submittedName>
        <fullName evidence="1">Uncharacterized protein</fullName>
    </submittedName>
</protein>
<organism evidence="1 2">
    <name type="scientific">Prevotella bivia</name>
    <dbReference type="NCBI Taxonomy" id="28125"/>
    <lineage>
        <taxon>Bacteria</taxon>
        <taxon>Pseudomonadati</taxon>
        <taxon>Bacteroidota</taxon>
        <taxon>Bacteroidia</taxon>
        <taxon>Bacteroidales</taxon>
        <taxon>Prevotellaceae</taxon>
        <taxon>Prevotella</taxon>
    </lineage>
</organism>
<sequence length="51" mass="6301">MKHMILANNLRLFHFIFLESLLFPLNNKENKFFQAYYCHFYPTEDTYPKIV</sequence>
<dbReference type="Proteomes" id="UP000070093">
    <property type="component" value="Unassembled WGS sequence"/>
</dbReference>
<reference evidence="1 2" key="1">
    <citation type="submission" date="2016-02" db="EMBL/GenBank/DDBJ databases">
        <authorList>
            <person name="Wen L."/>
            <person name="He K."/>
            <person name="Yang H."/>
        </authorList>
    </citation>
    <scope>NUCLEOTIDE SEQUENCE [LARGE SCALE GENOMIC DNA]</scope>
    <source>
        <strain evidence="1 2">GED7880</strain>
    </source>
</reference>
<evidence type="ECO:0000313" key="2">
    <source>
        <dbReference type="Proteomes" id="UP000070093"/>
    </source>
</evidence>
<dbReference type="EMBL" id="LTAG01000123">
    <property type="protein sequence ID" value="KXO14957.1"/>
    <property type="molecule type" value="Genomic_DNA"/>
</dbReference>
<comment type="caution">
    <text evidence="1">The sequence shown here is derived from an EMBL/GenBank/DDBJ whole genome shotgun (WGS) entry which is preliminary data.</text>
</comment>
<accession>A0A137SRF2</accession>
<gene>
    <name evidence="1" type="ORF">HMPREF3202_02152</name>
</gene>
<dbReference type="STRING" id="28125.HMPREF3202_02152"/>
<proteinExistence type="predicted"/>
<name>A0A137SRF2_9BACT</name>